<dbReference type="Pfam" id="PF03478">
    <property type="entry name" value="Beta-prop_KIB1-4"/>
    <property type="match status" value="1"/>
</dbReference>
<dbReference type="InterPro" id="IPR051304">
    <property type="entry name" value="SCF_F-box_domain"/>
</dbReference>
<name>A0A803MFR5_CHEQI</name>
<dbReference type="AlphaFoldDB" id="A0A803MFR5"/>
<evidence type="ECO:0000313" key="4">
    <source>
        <dbReference type="EnsemblPlants" id="AUR62028659-RA:cds"/>
    </source>
</evidence>
<keyword evidence="5" id="KW-1185">Reference proteome</keyword>
<dbReference type="Gene3D" id="1.20.1280.50">
    <property type="match status" value="1"/>
</dbReference>
<dbReference type="Proteomes" id="UP000596660">
    <property type="component" value="Unplaced"/>
</dbReference>
<dbReference type="InterPro" id="IPR001810">
    <property type="entry name" value="F-box_dom"/>
</dbReference>
<dbReference type="Pfam" id="PF05278">
    <property type="entry name" value="PEARLI-4"/>
    <property type="match status" value="1"/>
</dbReference>
<evidence type="ECO:0000313" key="5">
    <source>
        <dbReference type="Proteomes" id="UP000596660"/>
    </source>
</evidence>
<reference evidence="4" key="2">
    <citation type="submission" date="2021-03" db="UniProtKB">
        <authorList>
            <consortium name="EnsemblPlants"/>
        </authorList>
    </citation>
    <scope>IDENTIFICATION</scope>
</reference>
<protein>
    <recommendedName>
        <fullName evidence="6">F-box domain-containing protein</fullName>
    </recommendedName>
</protein>
<evidence type="ECO:0008006" key="6">
    <source>
        <dbReference type="Google" id="ProtNLM"/>
    </source>
</evidence>
<dbReference type="InterPro" id="IPR036047">
    <property type="entry name" value="F-box-like_dom_sf"/>
</dbReference>
<dbReference type="InterPro" id="IPR007942">
    <property type="entry name" value="PLipase-like"/>
</dbReference>
<feature type="region of interest" description="Disordered" evidence="1">
    <location>
        <begin position="398"/>
        <end position="476"/>
    </location>
</feature>
<feature type="domain" description="KIB1-4 beta-propeller" evidence="2">
    <location>
        <begin position="76"/>
        <end position="328"/>
    </location>
</feature>
<proteinExistence type="predicted"/>
<dbReference type="Gramene" id="AUR62028659-RA">
    <property type="protein sequence ID" value="AUR62028659-RA:cds"/>
    <property type="gene ID" value="AUR62028659"/>
</dbReference>
<dbReference type="InterPro" id="IPR005174">
    <property type="entry name" value="KIB1-4_b-propeller"/>
</dbReference>
<dbReference type="OMA" id="WSWIKVE"/>
<dbReference type="SUPFAM" id="SSF81383">
    <property type="entry name" value="F-box domain"/>
    <property type="match status" value="1"/>
</dbReference>
<evidence type="ECO:0000256" key="1">
    <source>
        <dbReference type="SAM" id="MobiDB-lite"/>
    </source>
</evidence>
<dbReference type="PANTHER" id="PTHR47123:SF6">
    <property type="entry name" value="F-BOX PROTEIN SKIP23-LIKE ISOFORM X1"/>
    <property type="match status" value="1"/>
</dbReference>
<evidence type="ECO:0000259" key="3">
    <source>
        <dbReference type="Pfam" id="PF12937"/>
    </source>
</evidence>
<accession>A0A803MFR5</accession>
<evidence type="ECO:0000259" key="2">
    <source>
        <dbReference type="Pfam" id="PF03478"/>
    </source>
</evidence>
<dbReference type="Pfam" id="PF12937">
    <property type="entry name" value="F-box-like"/>
    <property type="match status" value="1"/>
</dbReference>
<dbReference type="PANTHER" id="PTHR47123">
    <property type="entry name" value="F-BOX PROTEIN SKIP23"/>
    <property type="match status" value="1"/>
</dbReference>
<feature type="domain" description="F-box" evidence="3">
    <location>
        <begin position="10"/>
        <end position="45"/>
    </location>
</feature>
<organism evidence="4 5">
    <name type="scientific">Chenopodium quinoa</name>
    <name type="common">Quinoa</name>
    <dbReference type="NCBI Taxonomy" id="63459"/>
    <lineage>
        <taxon>Eukaryota</taxon>
        <taxon>Viridiplantae</taxon>
        <taxon>Streptophyta</taxon>
        <taxon>Embryophyta</taxon>
        <taxon>Tracheophyta</taxon>
        <taxon>Spermatophyta</taxon>
        <taxon>Magnoliopsida</taxon>
        <taxon>eudicotyledons</taxon>
        <taxon>Gunneridae</taxon>
        <taxon>Pentapetalae</taxon>
        <taxon>Caryophyllales</taxon>
        <taxon>Chenopodiaceae</taxon>
        <taxon>Chenopodioideae</taxon>
        <taxon>Atripliceae</taxon>
        <taxon>Chenopodium</taxon>
    </lineage>
</organism>
<reference evidence="4" key="1">
    <citation type="journal article" date="2017" name="Nature">
        <title>The genome of Chenopodium quinoa.</title>
        <authorList>
            <person name="Jarvis D.E."/>
            <person name="Ho Y.S."/>
            <person name="Lightfoot D.J."/>
            <person name="Schmoeckel S.M."/>
            <person name="Li B."/>
            <person name="Borm T.J.A."/>
            <person name="Ohyanagi H."/>
            <person name="Mineta K."/>
            <person name="Michell C.T."/>
            <person name="Saber N."/>
            <person name="Kharbatia N.M."/>
            <person name="Rupper R.R."/>
            <person name="Sharp A.R."/>
            <person name="Dally N."/>
            <person name="Boughton B.A."/>
            <person name="Woo Y.H."/>
            <person name="Gao G."/>
            <person name="Schijlen E.G.W.M."/>
            <person name="Guo X."/>
            <person name="Momin A.A."/>
            <person name="Negrao S."/>
            <person name="Al-Babili S."/>
            <person name="Gehring C."/>
            <person name="Roessner U."/>
            <person name="Jung C."/>
            <person name="Murphy K."/>
            <person name="Arold S.T."/>
            <person name="Gojobori T."/>
            <person name="van der Linden C.G."/>
            <person name="van Loo E.N."/>
            <person name="Jellen E.N."/>
            <person name="Maughan P.J."/>
            <person name="Tester M."/>
        </authorList>
    </citation>
    <scope>NUCLEOTIDE SEQUENCE [LARGE SCALE GENOMIC DNA]</scope>
    <source>
        <strain evidence="4">cv. PI 614886</strain>
    </source>
</reference>
<feature type="compositionally biased region" description="Basic and acidic residues" evidence="1">
    <location>
        <begin position="444"/>
        <end position="457"/>
    </location>
</feature>
<dbReference type="EnsemblPlants" id="AUR62028659-RA">
    <property type="protein sequence ID" value="AUR62028659-RA:cds"/>
    <property type="gene ID" value="AUR62028659"/>
</dbReference>
<sequence>MQNSRRKVMWADLPVEIIRSIAKRLRKKQDLQNFKSVCKKWRGATAISALLPYDMGSETLFSSSVFLLRPPVSGPPWLVTSVEITKGKFQFCHPLSGDLLPDIPENFSLDRFRPRCLAVDYHMADEKDKCKPSRALFCHDKVLPFFDDQSVPTGVDDGSLLVLFRGGQLGGSPPVRPEFRYGTELPWFDISYGSLDKFDDLVCFCGVNYVIDRVGKLYRMFTNQFAVLKTVVEKPVIKPECVSKGLRKRLEGLKSSGELYMIRRSNDMIKVYKLCKFADKKSWSWIKVESFGDDDDPKVLFVSKSCSFFVSAAEFPGFELGNCIIFSNGAFRPYSKPAESKVVVQFFRLGDHDHVDSIQTVGFPGSALDFYSPPSRVLQAQSTSFPSHFQCEPEEDAMMEPGASNQGGTSSHEHVFTASRAPKSEEQSTSDSAAKAKPTSHPPGSDKNHEEAPDTSKKASAAETAPEIPSVLASKDCEPNTKFQSLESLDIKPNLLSTVQLIWNKHDNLVGKYTVQSKDMLTCALESLAKLIITLQNTTARTLTDSLAKDLESVLYDLHCARLTVGWLVPFVQRALALHKNKPLIESLIAIDKEKAQVDKEEREFLARTAKVKQELEERRACLSAKISIPEPIDLDQSLGEGLF</sequence>